<dbReference type="RefSeq" id="WP_099514169.1">
    <property type="nucleotide sequence ID" value="NZ_CP016617.1"/>
</dbReference>
<protein>
    <recommendedName>
        <fullName evidence="1">DUF6894 domain-containing protein</fullName>
    </recommendedName>
</protein>
<organism evidence="2">
    <name type="scientific">Microvirga ossetica</name>
    <dbReference type="NCBI Taxonomy" id="1882682"/>
    <lineage>
        <taxon>Bacteria</taxon>
        <taxon>Pseudomonadati</taxon>
        <taxon>Pseudomonadota</taxon>
        <taxon>Alphaproteobacteria</taxon>
        <taxon>Hyphomicrobiales</taxon>
        <taxon>Methylobacteriaceae</taxon>
        <taxon>Microvirga</taxon>
    </lineage>
</organism>
<dbReference type="KEGG" id="moc:BB934_33455"/>
<dbReference type="InterPro" id="IPR054189">
    <property type="entry name" value="DUF6894"/>
</dbReference>
<gene>
    <name evidence="2" type="ORF">BB934_33455</name>
</gene>
<feature type="domain" description="DUF6894" evidence="1">
    <location>
        <begin position="2"/>
        <end position="71"/>
    </location>
</feature>
<evidence type="ECO:0000259" key="1">
    <source>
        <dbReference type="Pfam" id="PF21834"/>
    </source>
</evidence>
<dbReference type="AlphaFoldDB" id="A0A1B2ESZ5"/>
<sequence>MRYYFHLVGPNDDVFPDEIGIEASCFEAAKAEALVAIHEIRADHEDVDVTWRGWHLEIADASQEVIFTIALELRRHLQHVREKLPAGGGHIVHALFLALGLGLDQLVPILRPVSA</sequence>
<dbReference type="EMBL" id="CP016617">
    <property type="protein sequence ID" value="ANY83105.1"/>
    <property type="molecule type" value="Genomic_DNA"/>
</dbReference>
<dbReference type="OrthoDB" id="8003857at2"/>
<proteinExistence type="predicted"/>
<evidence type="ECO:0000313" key="2">
    <source>
        <dbReference type="EMBL" id="ANY83105.1"/>
    </source>
</evidence>
<geneLocation type="plasmid" evidence="2">
    <name>unnamed1</name>
</geneLocation>
<dbReference type="Pfam" id="PF21834">
    <property type="entry name" value="DUF6894"/>
    <property type="match status" value="1"/>
</dbReference>
<reference evidence="2" key="1">
    <citation type="submission" date="2016-07" db="EMBL/GenBank/DDBJ databases">
        <title>Microvirga ossetica sp. nov. a new species of rhizobia isolated from root nodules of the legume species Vicia alpestris Steven originated from North Ossetia region in the Caucasus.</title>
        <authorList>
            <person name="Safronova V.I."/>
            <person name="Kuznetsova I.G."/>
            <person name="Sazanova A.L."/>
            <person name="Belimov A."/>
            <person name="Andronov E."/>
            <person name="Osledkin Y.S."/>
            <person name="Onishchuk O.P."/>
            <person name="Kurchak O.N."/>
            <person name="Shaposhnikov A.I."/>
            <person name="Willems A."/>
            <person name="Tikhonovich I.A."/>
        </authorList>
    </citation>
    <scope>NUCLEOTIDE SEQUENCE [LARGE SCALE GENOMIC DNA]</scope>
    <source>
        <strain evidence="2">V5/3M</strain>
        <plasmid evidence="2">unnamed1</plasmid>
    </source>
</reference>
<accession>A0A1B2ESZ5</accession>
<keyword evidence="2" id="KW-0614">Plasmid</keyword>
<name>A0A1B2ESZ5_9HYPH</name>